<dbReference type="SUPFAM" id="SSF52402">
    <property type="entry name" value="Adenine nucleotide alpha hydrolases-like"/>
    <property type="match status" value="1"/>
</dbReference>
<keyword evidence="9" id="KW-1185">Reference proteome</keyword>
<dbReference type="HAMAP" id="MF_01161">
    <property type="entry name" value="tRNA_Ile_lys_synt"/>
    <property type="match status" value="1"/>
</dbReference>
<dbReference type="GO" id="GO:0032267">
    <property type="term" value="F:tRNA(Ile)-lysidine synthase activity"/>
    <property type="evidence" value="ECO:0007669"/>
    <property type="project" value="UniProtKB-EC"/>
</dbReference>
<name>A0A6M8HNW0_9PROT</name>
<evidence type="ECO:0000313" key="9">
    <source>
        <dbReference type="Proteomes" id="UP000500767"/>
    </source>
</evidence>
<comment type="subcellular location">
    <subcellularLocation>
        <location evidence="6">Cytoplasm</location>
    </subcellularLocation>
</comment>
<reference evidence="8 9" key="1">
    <citation type="journal article" date="2014" name="World J. Microbiol. Biotechnol.">
        <title>Biodiversity and physiological characteristics of Antarctic and Arctic lichens-associated bacteria.</title>
        <authorList>
            <person name="Lee Y.M."/>
            <person name="Kim E.H."/>
            <person name="Lee H.K."/>
            <person name="Hong S.G."/>
        </authorList>
    </citation>
    <scope>NUCLEOTIDE SEQUENCE [LARGE SCALE GENOMIC DNA]</scope>
    <source>
        <strain evidence="8 9">PAMC 26569</strain>
    </source>
</reference>
<dbReference type="NCBIfam" id="TIGR02432">
    <property type="entry name" value="lysidine_TilS_N"/>
    <property type="match status" value="1"/>
</dbReference>
<evidence type="ECO:0000256" key="6">
    <source>
        <dbReference type="HAMAP-Rule" id="MF_01161"/>
    </source>
</evidence>
<dbReference type="GO" id="GO:0006400">
    <property type="term" value="P:tRNA modification"/>
    <property type="evidence" value="ECO:0007669"/>
    <property type="project" value="UniProtKB-UniRule"/>
</dbReference>
<keyword evidence="6" id="KW-0963">Cytoplasm</keyword>
<dbReference type="InterPro" id="IPR012795">
    <property type="entry name" value="tRNA_Ile_lys_synt_N"/>
</dbReference>
<evidence type="ECO:0000256" key="3">
    <source>
        <dbReference type="ARBA" id="ARBA00022741"/>
    </source>
</evidence>
<dbReference type="Pfam" id="PF01171">
    <property type="entry name" value="ATP_bind_3"/>
    <property type="match status" value="1"/>
</dbReference>
<evidence type="ECO:0000259" key="7">
    <source>
        <dbReference type="Pfam" id="PF01171"/>
    </source>
</evidence>
<dbReference type="Gene3D" id="3.40.50.620">
    <property type="entry name" value="HUPs"/>
    <property type="match status" value="1"/>
</dbReference>
<dbReference type="EC" id="6.3.4.19" evidence="6"/>
<feature type="domain" description="tRNA(Ile)-lysidine/2-thiocytidine synthase N-terminal" evidence="7">
    <location>
        <begin position="43"/>
        <end position="221"/>
    </location>
</feature>
<dbReference type="KEGG" id="lck:HN018_08280"/>
<dbReference type="GO" id="GO:0005524">
    <property type="term" value="F:ATP binding"/>
    <property type="evidence" value="ECO:0007669"/>
    <property type="project" value="UniProtKB-UniRule"/>
</dbReference>
<dbReference type="PANTHER" id="PTHR43033">
    <property type="entry name" value="TRNA(ILE)-LYSIDINE SYNTHASE-RELATED"/>
    <property type="match status" value="1"/>
</dbReference>
<dbReference type="InterPro" id="IPR011063">
    <property type="entry name" value="TilS/TtcA_N"/>
</dbReference>
<sequence length="437" mass="45861">MPVAADAVDDASPLSRRRLQADEFAALMAPLGPWPAAGAATPIAVAVSGGADSTSLALLVRDWTAVRGLRLLALVVDHGLRASSAQEAAETVARLQATNIPARLLRVDGLQPGPSVAVRARMARYEILSRACREAGAIDLLLGHHAGDQAETVLMRTRSASGPDGLAGMAALVETRDVRLVRPLLSVSRDRLRAVVEASGIGWVEDPSNHDPRAMRTRLRTELRQSDAGMAHRLLDGALEHGAGRMARQQDVASLLAIGGSLRPEGFALLPPGLLPAHAMVALIRTVGGAAYRPQSSPIDALLRRPHAMTLAGTRLMPAGRLGPGWLLLREAASIGPDRDAVDGAIWDGRYRLDVGRSAPVSLAGVVVSALGAGPVPLHIRSRLPAAVRATLPVIRCGARLLAVPHLSWSAGPEWAGVRFRFQPALPASEAAVFAPA</sequence>
<dbReference type="InterPro" id="IPR012094">
    <property type="entry name" value="tRNA_Ile_lys_synt"/>
</dbReference>
<dbReference type="EMBL" id="CP053708">
    <property type="protein sequence ID" value="QKE90048.1"/>
    <property type="molecule type" value="Genomic_DNA"/>
</dbReference>
<keyword evidence="2 6" id="KW-0819">tRNA processing</keyword>
<protein>
    <recommendedName>
        <fullName evidence="6">tRNA(Ile)-lysidine synthase</fullName>
        <ecNumber evidence="6">6.3.4.19</ecNumber>
    </recommendedName>
    <alternativeName>
        <fullName evidence="6">tRNA(Ile)-2-lysyl-cytidine synthase</fullName>
    </alternativeName>
    <alternativeName>
        <fullName evidence="6">tRNA(Ile)-lysidine synthetase</fullName>
    </alternativeName>
</protein>
<dbReference type="CDD" id="cd01992">
    <property type="entry name" value="TilS_N"/>
    <property type="match status" value="1"/>
</dbReference>
<evidence type="ECO:0000256" key="5">
    <source>
        <dbReference type="ARBA" id="ARBA00048539"/>
    </source>
</evidence>
<comment type="function">
    <text evidence="6">Ligates lysine onto the cytidine present at position 34 of the AUA codon-specific tRNA(Ile) that contains the anticodon CAU, in an ATP-dependent manner. Cytidine is converted to lysidine, thus changing the amino acid specificity of the tRNA from methionine to isoleucine.</text>
</comment>
<evidence type="ECO:0000256" key="4">
    <source>
        <dbReference type="ARBA" id="ARBA00022840"/>
    </source>
</evidence>
<dbReference type="InterPro" id="IPR014729">
    <property type="entry name" value="Rossmann-like_a/b/a_fold"/>
</dbReference>
<dbReference type="RefSeq" id="WP_171836001.1">
    <property type="nucleotide sequence ID" value="NZ_CP053708.1"/>
</dbReference>
<keyword evidence="1 6" id="KW-0436">Ligase</keyword>
<dbReference type="PANTHER" id="PTHR43033:SF5">
    <property type="entry name" value="TRNA(ILE)-LYSIDINE SYNTHETASE"/>
    <property type="match status" value="1"/>
</dbReference>
<evidence type="ECO:0000313" key="8">
    <source>
        <dbReference type="EMBL" id="QKE90048.1"/>
    </source>
</evidence>
<keyword evidence="3 6" id="KW-0547">Nucleotide-binding</keyword>
<dbReference type="GO" id="GO:0005737">
    <property type="term" value="C:cytoplasm"/>
    <property type="evidence" value="ECO:0007669"/>
    <property type="project" value="UniProtKB-SubCell"/>
</dbReference>
<organism evidence="8 9">
    <name type="scientific">Lichenicola cladoniae</name>
    <dbReference type="NCBI Taxonomy" id="1484109"/>
    <lineage>
        <taxon>Bacteria</taxon>
        <taxon>Pseudomonadati</taxon>
        <taxon>Pseudomonadota</taxon>
        <taxon>Alphaproteobacteria</taxon>
        <taxon>Acetobacterales</taxon>
        <taxon>Acetobacteraceae</taxon>
        <taxon>Lichenicola</taxon>
    </lineage>
</organism>
<comment type="catalytic activity">
    <reaction evidence="5 6">
        <text>cytidine(34) in tRNA(Ile2) + L-lysine + ATP = lysidine(34) in tRNA(Ile2) + AMP + diphosphate + H(+)</text>
        <dbReference type="Rhea" id="RHEA:43744"/>
        <dbReference type="Rhea" id="RHEA-COMP:10625"/>
        <dbReference type="Rhea" id="RHEA-COMP:10670"/>
        <dbReference type="ChEBI" id="CHEBI:15378"/>
        <dbReference type="ChEBI" id="CHEBI:30616"/>
        <dbReference type="ChEBI" id="CHEBI:32551"/>
        <dbReference type="ChEBI" id="CHEBI:33019"/>
        <dbReference type="ChEBI" id="CHEBI:82748"/>
        <dbReference type="ChEBI" id="CHEBI:83665"/>
        <dbReference type="ChEBI" id="CHEBI:456215"/>
        <dbReference type="EC" id="6.3.4.19"/>
    </reaction>
</comment>
<gene>
    <name evidence="6 8" type="primary">tilS</name>
    <name evidence="8" type="ORF">HN018_08280</name>
</gene>
<feature type="binding site" evidence="6">
    <location>
        <begin position="48"/>
        <end position="53"/>
    </location>
    <ligand>
        <name>ATP</name>
        <dbReference type="ChEBI" id="CHEBI:30616"/>
    </ligand>
</feature>
<accession>A0A6M8HNW0</accession>
<dbReference type="AlphaFoldDB" id="A0A6M8HNW0"/>
<proteinExistence type="inferred from homology"/>
<evidence type="ECO:0000256" key="2">
    <source>
        <dbReference type="ARBA" id="ARBA00022694"/>
    </source>
</evidence>
<comment type="similarity">
    <text evidence="6">Belongs to the tRNA(Ile)-lysidine synthase family.</text>
</comment>
<dbReference type="Proteomes" id="UP000500767">
    <property type="component" value="Chromosome"/>
</dbReference>
<evidence type="ECO:0000256" key="1">
    <source>
        <dbReference type="ARBA" id="ARBA00022598"/>
    </source>
</evidence>
<comment type="domain">
    <text evidence="6">The N-terminal region contains the highly conserved SGGXDS motif, predicted to be a P-loop motif involved in ATP binding.</text>
</comment>
<keyword evidence="4 6" id="KW-0067">ATP-binding</keyword>